<feature type="region of interest" description="Disordered" evidence="8">
    <location>
        <begin position="434"/>
        <end position="487"/>
    </location>
</feature>
<comment type="subcellular location">
    <subcellularLocation>
        <location evidence="2">Nucleus</location>
    </subcellularLocation>
</comment>
<dbReference type="AlphaFoldDB" id="A0AA36EQC7"/>
<evidence type="ECO:0000256" key="3">
    <source>
        <dbReference type="ARBA" id="ARBA00006958"/>
    </source>
</evidence>
<dbReference type="InterPro" id="IPR045249">
    <property type="entry name" value="HARBI1-like"/>
</dbReference>
<proteinExistence type="inferred from homology"/>
<gene>
    <name evidence="11" type="ORF">LSALG_LOCUS42795</name>
</gene>
<dbReference type="GO" id="GO:0016787">
    <property type="term" value="F:hydrolase activity"/>
    <property type="evidence" value="ECO:0007669"/>
    <property type="project" value="UniProtKB-KW"/>
</dbReference>
<keyword evidence="12" id="KW-1185">Reference proteome</keyword>
<keyword evidence="7" id="KW-0539">Nucleus</keyword>
<evidence type="ECO:0000256" key="8">
    <source>
        <dbReference type="SAM" id="MobiDB-lite"/>
    </source>
</evidence>
<keyword evidence="6" id="KW-0378">Hydrolase</keyword>
<organism evidence="11 12">
    <name type="scientific">Lactuca saligna</name>
    <name type="common">Willowleaf lettuce</name>
    <dbReference type="NCBI Taxonomy" id="75948"/>
    <lineage>
        <taxon>Eukaryota</taxon>
        <taxon>Viridiplantae</taxon>
        <taxon>Streptophyta</taxon>
        <taxon>Embryophyta</taxon>
        <taxon>Tracheophyta</taxon>
        <taxon>Spermatophyta</taxon>
        <taxon>Magnoliopsida</taxon>
        <taxon>eudicotyledons</taxon>
        <taxon>Gunneridae</taxon>
        <taxon>Pentapetalae</taxon>
        <taxon>asterids</taxon>
        <taxon>campanulids</taxon>
        <taxon>Asterales</taxon>
        <taxon>Asteraceae</taxon>
        <taxon>Cichorioideae</taxon>
        <taxon>Cichorieae</taxon>
        <taxon>Lactucinae</taxon>
        <taxon>Lactuca</taxon>
    </lineage>
</organism>
<keyword evidence="4" id="KW-0540">Nuclease</keyword>
<dbReference type="Pfam" id="PF26138">
    <property type="entry name" value="DUF8040"/>
    <property type="match status" value="1"/>
</dbReference>
<dbReference type="Proteomes" id="UP001177003">
    <property type="component" value="Chromosome 9"/>
</dbReference>
<dbReference type="EMBL" id="OX465085">
    <property type="protein sequence ID" value="CAI9304422.1"/>
    <property type="molecule type" value="Genomic_DNA"/>
</dbReference>
<dbReference type="InterPro" id="IPR058353">
    <property type="entry name" value="DUF8040"/>
</dbReference>
<dbReference type="PANTHER" id="PTHR22930:SF268">
    <property type="entry name" value="NUCLEASE HARBI1"/>
    <property type="match status" value="1"/>
</dbReference>
<accession>A0AA36EQC7</accession>
<evidence type="ECO:0000259" key="10">
    <source>
        <dbReference type="Pfam" id="PF26138"/>
    </source>
</evidence>
<evidence type="ECO:0000256" key="1">
    <source>
        <dbReference type="ARBA" id="ARBA00001968"/>
    </source>
</evidence>
<evidence type="ECO:0000256" key="4">
    <source>
        <dbReference type="ARBA" id="ARBA00022722"/>
    </source>
</evidence>
<comment type="similarity">
    <text evidence="3">Belongs to the HARBI1 family.</text>
</comment>
<dbReference type="InterPro" id="IPR027806">
    <property type="entry name" value="HARBI1_dom"/>
</dbReference>
<evidence type="ECO:0000256" key="7">
    <source>
        <dbReference type="ARBA" id="ARBA00023242"/>
    </source>
</evidence>
<dbReference type="PANTHER" id="PTHR22930">
    <property type="match status" value="1"/>
</dbReference>
<feature type="domain" description="DDE Tnp4" evidence="9">
    <location>
        <begin position="158"/>
        <end position="297"/>
    </location>
</feature>
<sequence length="577" mass="66791">MYSELQTPAQFLRVRQRQVIHLICLLMAILTHRALANTNCPKLPSRKLILKRRRIREQLLHDLSNGGQCRELIRMSEQAFQKLCTVLQQVGGLRATQRMSIEEHVARFLHIVDNDFRNRFVSWLYRCSKSTTSRCFHRVLRAIISLESHCTQQPKGAIDGTHVRVKVPTKDAPRYRGRKGYPTINVLAACTFDLKFMYILSGWEGTTSDLRILKNALTREDKLVIPNGRYYLVDAGLPHTTTLMAPYRGVRYHLKEYSARAPENAKELFNLRHASLRNAIERTFGVLKRRFPIIRKEDRDKNLEDEVLHEMLNEPREEMRHNIKETSFSQWYDMFRGTSLSGFGRNSETQLIEADEEVWANLINSKPDAISLKSKKIPNYNEMIALVAKDRASGVHAETPKEKNARLNRTRDIKVETLEEVDKLLARNDITLEKQQKNNEDDDDEGLDDIQVLSPTCFSPVQNSSSKKYKSKKRKHEIEDEDELEAEPESFEKVIMSAVKDVASAMREGNKIFENSHHRVYTGDEIYKELDPMDLEPDELSEDLTFLSRNQSDAGTLFRVPFKIRKSLLKKMMGASK</sequence>
<evidence type="ECO:0000256" key="5">
    <source>
        <dbReference type="ARBA" id="ARBA00022723"/>
    </source>
</evidence>
<dbReference type="GO" id="GO:0004518">
    <property type="term" value="F:nuclease activity"/>
    <property type="evidence" value="ECO:0007669"/>
    <property type="project" value="UniProtKB-KW"/>
</dbReference>
<name>A0AA36EQC7_LACSI</name>
<feature type="domain" description="DUF8040" evidence="10">
    <location>
        <begin position="62"/>
        <end position="144"/>
    </location>
</feature>
<evidence type="ECO:0000256" key="6">
    <source>
        <dbReference type="ARBA" id="ARBA00022801"/>
    </source>
</evidence>
<evidence type="ECO:0000313" key="12">
    <source>
        <dbReference type="Proteomes" id="UP001177003"/>
    </source>
</evidence>
<evidence type="ECO:0000256" key="2">
    <source>
        <dbReference type="ARBA" id="ARBA00004123"/>
    </source>
</evidence>
<dbReference type="GO" id="GO:0046872">
    <property type="term" value="F:metal ion binding"/>
    <property type="evidence" value="ECO:0007669"/>
    <property type="project" value="UniProtKB-KW"/>
</dbReference>
<reference evidence="11" key="1">
    <citation type="submission" date="2023-04" db="EMBL/GenBank/DDBJ databases">
        <authorList>
            <person name="Vijverberg K."/>
            <person name="Xiong W."/>
            <person name="Schranz E."/>
        </authorList>
    </citation>
    <scope>NUCLEOTIDE SEQUENCE</scope>
</reference>
<keyword evidence="5" id="KW-0479">Metal-binding</keyword>
<evidence type="ECO:0000259" key="9">
    <source>
        <dbReference type="Pfam" id="PF13359"/>
    </source>
</evidence>
<feature type="compositionally biased region" description="Polar residues" evidence="8">
    <location>
        <begin position="453"/>
        <end position="463"/>
    </location>
</feature>
<protein>
    <recommendedName>
        <fullName evidence="13">DDE Tnp4 domain-containing protein</fullName>
    </recommendedName>
</protein>
<evidence type="ECO:0000313" key="11">
    <source>
        <dbReference type="EMBL" id="CAI9304422.1"/>
    </source>
</evidence>
<comment type="cofactor">
    <cofactor evidence="1">
        <name>a divalent metal cation</name>
        <dbReference type="ChEBI" id="CHEBI:60240"/>
    </cofactor>
</comment>
<evidence type="ECO:0008006" key="13">
    <source>
        <dbReference type="Google" id="ProtNLM"/>
    </source>
</evidence>
<dbReference type="GO" id="GO:0005634">
    <property type="term" value="C:nucleus"/>
    <property type="evidence" value="ECO:0007669"/>
    <property type="project" value="UniProtKB-SubCell"/>
</dbReference>
<dbReference type="Pfam" id="PF13359">
    <property type="entry name" value="DDE_Tnp_4"/>
    <property type="match status" value="1"/>
</dbReference>